<proteinExistence type="predicted"/>
<keyword evidence="2" id="KW-0175">Coiled coil</keyword>
<keyword evidence="4" id="KW-0472">Membrane</keyword>
<organism evidence="6 7">
    <name type="scientific">Globodera rostochiensis</name>
    <name type="common">Golden nematode worm</name>
    <name type="synonym">Heterodera rostochiensis</name>
    <dbReference type="NCBI Taxonomy" id="31243"/>
    <lineage>
        <taxon>Eukaryota</taxon>
        <taxon>Metazoa</taxon>
        <taxon>Ecdysozoa</taxon>
        <taxon>Nematoda</taxon>
        <taxon>Chromadorea</taxon>
        <taxon>Rhabditida</taxon>
        <taxon>Tylenchina</taxon>
        <taxon>Tylenchomorpha</taxon>
        <taxon>Tylenchoidea</taxon>
        <taxon>Heteroderidae</taxon>
        <taxon>Heteroderinae</taxon>
        <taxon>Globodera</taxon>
    </lineage>
</organism>
<dbReference type="Pfam" id="PF01484">
    <property type="entry name" value="Col_cuticle_N"/>
    <property type="match status" value="1"/>
</dbReference>
<keyword evidence="4" id="KW-0812">Transmembrane</keyword>
<evidence type="ECO:0000259" key="5">
    <source>
        <dbReference type="SMART" id="SM01088"/>
    </source>
</evidence>
<dbReference type="AlphaFoldDB" id="A0A914HLV8"/>
<dbReference type="WBParaSite" id="Gr19_v10_g1784.t1">
    <property type="protein sequence ID" value="Gr19_v10_g1784.t1"/>
    <property type="gene ID" value="Gr19_v10_g1784"/>
</dbReference>
<feature type="coiled-coil region" evidence="2">
    <location>
        <begin position="137"/>
        <end position="284"/>
    </location>
</feature>
<name>A0A914HLV8_GLORO</name>
<accession>A0A914HLV8</accession>
<evidence type="ECO:0000313" key="7">
    <source>
        <dbReference type="WBParaSite" id="Gr19_v10_g1784.t1"/>
    </source>
</evidence>
<evidence type="ECO:0000256" key="3">
    <source>
        <dbReference type="SAM" id="MobiDB-lite"/>
    </source>
</evidence>
<protein>
    <submittedName>
        <fullName evidence="7">Nematode cuticle collagen N-terminal domain-containing protein</fullName>
    </submittedName>
</protein>
<dbReference type="Proteomes" id="UP000887572">
    <property type="component" value="Unplaced"/>
</dbReference>
<evidence type="ECO:0000313" key="6">
    <source>
        <dbReference type="Proteomes" id="UP000887572"/>
    </source>
</evidence>
<feature type="transmembrane region" description="Helical" evidence="4">
    <location>
        <begin position="27"/>
        <end position="50"/>
    </location>
</feature>
<sequence>MSFESVQKVPNPTPADQRREADAIRTLAFFGVCLSTVSTMICVVSVPLAYQHFQLMGTKMFNEIDFCKARSGNIWNEVTRTQFAKQVQLATAVRAEVVLEKQPEQLLVVQRHTAEQAAQHHKEELQGVRLTEELQAVQHHKEELLVAQHRKEELQEVQRHKEELQEVQRHKEELQEVQRHKEELQEVQRHKEELQEVQRHKEELQEVRLTEELLAAQRHKEELQAAQHHKEELQAVQHRKEEHQAVQQEEHQAVQHRKEELQAVQHRKEELQAVQHRKEELQAVQHQLPVWLPEVLLQPNHLREVVRVVCNLLSRQLVQLQEEEVVIAVAVACLHQGHPDRLDLQDLKAILDCQGIPEVQDKTLHRLLYRPPRTRHAKNASSRRMAKPDRRDRLVPLATLVGPGKQVKEQHQGHQDRPGHQGLTANPGHPEMPESKASLEKLKTPVKSKDLRAHLDRLVSPEATETPGHQAPIASPGLRAPRATKDRLESLGSPGTPARMASQATRANNQPIL</sequence>
<dbReference type="InterPro" id="IPR002486">
    <property type="entry name" value="Col_cuticle_N"/>
</dbReference>
<evidence type="ECO:0000256" key="2">
    <source>
        <dbReference type="SAM" id="Coils"/>
    </source>
</evidence>
<feature type="region of interest" description="Disordered" evidence="3">
    <location>
        <begin position="459"/>
        <end position="513"/>
    </location>
</feature>
<keyword evidence="4" id="KW-1133">Transmembrane helix</keyword>
<dbReference type="GO" id="GO:0042302">
    <property type="term" value="F:structural constituent of cuticle"/>
    <property type="evidence" value="ECO:0007669"/>
    <property type="project" value="InterPro"/>
</dbReference>
<keyword evidence="1" id="KW-0677">Repeat</keyword>
<feature type="compositionally biased region" description="Polar residues" evidence="3">
    <location>
        <begin position="502"/>
        <end position="513"/>
    </location>
</feature>
<dbReference type="SMART" id="SM01088">
    <property type="entry name" value="Col_cuticle_N"/>
    <property type="match status" value="1"/>
</dbReference>
<reference evidence="7" key="1">
    <citation type="submission" date="2022-11" db="UniProtKB">
        <authorList>
            <consortium name="WormBaseParasite"/>
        </authorList>
    </citation>
    <scope>IDENTIFICATION</scope>
</reference>
<feature type="compositionally biased region" description="Basic and acidic residues" evidence="3">
    <location>
        <begin position="406"/>
        <end position="419"/>
    </location>
</feature>
<evidence type="ECO:0000256" key="1">
    <source>
        <dbReference type="ARBA" id="ARBA00022737"/>
    </source>
</evidence>
<keyword evidence="6" id="KW-1185">Reference proteome</keyword>
<evidence type="ECO:0000256" key="4">
    <source>
        <dbReference type="SAM" id="Phobius"/>
    </source>
</evidence>
<feature type="domain" description="Nematode cuticle collagen N-terminal" evidence="5">
    <location>
        <begin position="26"/>
        <end position="78"/>
    </location>
</feature>
<feature type="region of interest" description="Disordered" evidence="3">
    <location>
        <begin position="401"/>
        <end position="436"/>
    </location>
</feature>